<protein>
    <submittedName>
        <fullName evidence="2">Uncharacterized protein</fullName>
    </submittedName>
</protein>
<proteinExistence type="predicted"/>
<evidence type="ECO:0000313" key="2">
    <source>
        <dbReference type="EMBL" id="PVI04379.1"/>
    </source>
</evidence>
<evidence type="ECO:0000313" key="3">
    <source>
        <dbReference type="Proteomes" id="UP000244855"/>
    </source>
</evidence>
<dbReference type="EMBL" id="KZ805322">
    <property type="protein sequence ID" value="PVI04379.1"/>
    <property type="molecule type" value="Genomic_DNA"/>
</dbReference>
<gene>
    <name evidence="2" type="ORF">DM02DRAFT_187876</name>
</gene>
<accession>A0A2V1E2A7</accession>
<sequence length="84" mass="9771">MSRYVKRLCVCVSSCNLTYVCVGAKKVPHPWNAETKGGKKKHVSLDALSKTRERERGGWRLIMREKEPKTKSRQKTQIHNRMET</sequence>
<reference evidence="2 3" key="1">
    <citation type="journal article" date="2018" name="Sci. Rep.">
        <title>Comparative genomics provides insights into the lifestyle and reveals functional heterogeneity of dark septate endophytic fungi.</title>
        <authorList>
            <person name="Knapp D.G."/>
            <person name="Nemeth J.B."/>
            <person name="Barry K."/>
            <person name="Hainaut M."/>
            <person name="Henrissat B."/>
            <person name="Johnson J."/>
            <person name="Kuo A."/>
            <person name="Lim J.H.P."/>
            <person name="Lipzen A."/>
            <person name="Nolan M."/>
            <person name="Ohm R.A."/>
            <person name="Tamas L."/>
            <person name="Grigoriev I.V."/>
            <person name="Spatafora J.W."/>
            <person name="Nagy L.G."/>
            <person name="Kovacs G.M."/>
        </authorList>
    </citation>
    <scope>NUCLEOTIDE SEQUENCE [LARGE SCALE GENOMIC DNA]</scope>
    <source>
        <strain evidence="2 3">DSE2036</strain>
    </source>
</reference>
<evidence type="ECO:0000256" key="1">
    <source>
        <dbReference type="SAM" id="MobiDB-lite"/>
    </source>
</evidence>
<keyword evidence="3" id="KW-1185">Reference proteome</keyword>
<feature type="region of interest" description="Disordered" evidence="1">
    <location>
        <begin position="64"/>
        <end position="84"/>
    </location>
</feature>
<dbReference type="AlphaFoldDB" id="A0A2V1E2A7"/>
<dbReference type="Proteomes" id="UP000244855">
    <property type="component" value="Unassembled WGS sequence"/>
</dbReference>
<name>A0A2V1E2A7_9PLEO</name>
<organism evidence="2 3">
    <name type="scientific">Periconia macrospinosa</name>
    <dbReference type="NCBI Taxonomy" id="97972"/>
    <lineage>
        <taxon>Eukaryota</taxon>
        <taxon>Fungi</taxon>
        <taxon>Dikarya</taxon>
        <taxon>Ascomycota</taxon>
        <taxon>Pezizomycotina</taxon>
        <taxon>Dothideomycetes</taxon>
        <taxon>Pleosporomycetidae</taxon>
        <taxon>Pleosporales</taxon>
        <taxon>Massarineae</taxon>
        <taxon>Periconiaceae</taxon>
        <taxon>Periconia</taxon>
    </lineage>
</organism>